<feature type="domain" description="Transposase (putative) gypsy type" evidence="2">
    <location>
        <begin position="134"/>
        <end position="201"/>
    </location>
</feature>
<dbReference type="PANTHER" id="PTHR33026:SF7">
    <property type="entry name" value="OS03G0100275 PROTEIN"/>
    <property type="match status" value="1"/>
</dbReference>
<sequence>MPGAAAPDHGTARAAGHDSDRVGAMTVGSGAQREGEEEARGWEGGAGIAWHARDEEMASPSSSDVKPKKSSPRGKAQKKKELVRNPTADWTPSKCSNADLIGLYNAGVPQSNDLVQWHLAKGHSFPQENVDEIVSSYHFYERGLALPATNFFRGMLYHYGLELHHLTPNGIVHVAIFIYLCEAFLGIEPYWDLFRYVFRIKLQPKHNAPLVVGGAGIQLKKNLGDKYIEYEFSSNISRWRDMWFYIGNHAPSLPDNFGSPPA</sequence>
<reference evidence="4" key="1">
    <citation type="journal article" date="2019" name="Nat. Commun.">
        <title>The genome of broomcorn millet.</title>
        <authorList>
            <person name="Zou C."/>
            <person name="Miki D."/>
            <person name="Li D."/>
            <person name="Tang Q."/>
            <person name="Xiao L."/>
            <person name="Rajput S."/>
            <person name="Deng P."/>
            <person name="Jia W."/>
            <person name="Huang R."/>
            <person name="Zhang M."/>
            <person name="Sun Y."/>
            <person name="Hu J."/>
            <person name="Fu X."/>
            <person name="Schnable P.S."/>
            <person name="Li F."/>
            <person name="Zhang H."/>
            <person name="Feng B."/>
            <person name="Zhu X."/>
            <person name="Liu R."/>
            <person name="Schnable J.C."/>
            <person name="Zhu J.-K."/>
            <person name="Zhang H."/>
        </authorList>
    </citation>
    <scope>NUCLEOTIDE SEQUENCE [LARGE SCALE GENOMIC DNA]</scope>
</reference>
<dbReference type="Pfam" id="PF04195">
    <property type="entry name" value="Transposase_28"/>
    <property type="match status" value="1"/>
</dbReference>
<comment type="caution">
    <text evidence="3">The sequence shown here is derived from an EMBL/GenBank/DDBJ whole genome shotgun (WGS) entry which is preliminary data.</text>
</comment>
<proteinExistence type="predicted"/>
<evidence type="ECO:0000313" key="4">
    <source>
        <dbReference type="Proteomes" id="UP000275267"/>
    </source>
</evidence>
<keyword evidence="4" id="KW-1185">Reference proteome</keyword>
<dbReference type="PANTHER" id="PTHR33026">
    <property type="entry name" value="OS06G0360600 PROTEIN"/>
    <property type="match status" value="1"/>
</dbReference>
<dbReference type="AlphaFoldDB" id="A0A3L6SU57"/>
<accession>A0A3L6SU57</accession>
<feature type="region of interest" description="Disordered" evidence="1">
    <location>
        <begin position="1"/>
        <end position="90"/>
    </location>
</feature>
<gene>
    <name evidence="3" type="ORF">C2845_PM05G14610</name>
</gene>
<organism evidence="3 4">
    <name type="scientific">Panicum miliaceum</name>
    <name type="common">Proso millet</name>
    <name type="synonym">Broomcorn millet</name>
    <dbReference type="NCBI Taxonomy" id="4540"/>
    <lineage>
        <taxon>Eukaryota</taxon>
        <taxon>Viridiplantae</taxon>
        <taxon>Streptophyta</taxon>
        <taxon>Embryophyta</taxon>
        <taxon>Tracheophyta</taxon>
        <taxon>Spermatophyta</taxon>
        <taxon>Magnoliopsida</taxon>
        <taxon>Liliopsida</taxon>
        <taxon>Poales</taxon>
        <taxon>Poaceae</taxon>
        <taxon>PACMAD clade</taxon>
        <taxon>Panicoideae</taxon>
        <taxon>Panicodae</taxon>
        <taxon>Paniceae</taxon>
        <taxon>Panicinae</taxon>
        <taxon>Panicum</taxon>
        <taxon>Panicum sect. Panicum</taxon>
    </lineage>
</organism>
<dbReference type="OrthoDB" id="685425at2759"/>
<evidence type="ECO:0000313" key="3">
    <source>
        <dbReference type="EMBL" id="RLN28010.1"/>
    </source>
</evidence>
<dbReference type="Proteomes" id="UP000275267">
    <property type="component" value="Unassembled WGS sequence"/>
</dbReference>
<evidence type="ECO:0000256" key="1">
    <source>
        <dbReference type="SAM" id="MobiDB-lite"/>
    </source>
</evidence>
<name>A0A3L6SU57_PANMI</name>
<dbReference type="EMBL" id="PQIB02000003">
    <property type="protein sequence ID" value="RLN28010.1"/>
    <property type="molecule type" value="Genomic_DNA"/>
</dbReference>
<protein>
    <submittedName>
        <fullName evidence="3">Orf3</fullName>
    </submittedName>
</protein>
<dbReference type="InterPro" id="IPR007321">
    <property type="entry name" value="Transposase_28"/>
</dbReference>
<evidence type="ECO:0000259" key="2">
    <source>
        <dbReference type="Pfam" id="PF04195"/>
    </source>
</evidence>
<feature type="compositionally biased region" description="Basic residues" evidence="1">
    <location>
        <begin position="68"/>
        <end position="78"/>
    </location>
</feature>